<evidence type="ECO:0000313" key="1">
    <source>
        <dbReference type="EMBL" id="CAH1960974.1"/>
    </source>
</evidence>
<dbReference type="InterPro" id="IPR033490">
    <property type="entry name" value="LRP130"/>
</dbReference>
<sequence length="167" mass="19267">MQAFLTDRFNEELAVKYSNKNIIGPLNVLWTYCFIEGKDEKAEHIWNTYLKDSPRIMFQKIVHIARERQDENLAKKLIDHLKESKVTEGAIGNAYSCLLDVLVGKQKDEEVVHTFEQATKDVPINAINRTAVLRVKEIYERLGKPFTLAIPPKTTKNRSQSHVENLD</sequence>
<comment type="caution">
    <text evidence="1">The sequence shown here is derived from an EMBL/GenBank/DDBJ whole genome shotgun (WGS) entry which is preliminary data.</text>
</comment>
<dbReference type="Proteomes" id="UP001152888">
    <property type="component" value="Unassembled WGS sequence"/>
</dbReference>
<dbReference type="GO" id="GO:0070129">
    <property type="term" value="P:regulation of mitochondrial translation"/>
    <property type="evidence" value="ECO:0007669"/>
    <property type="project" value="TreeGrafter"/>
</dbReference>
<protein>
    <submittedName>
        <fullName evidence="1">Uncharacterized protein</fullName>
    </submittedName>
</protein>
<dbReference type="OrthoDB" id="185373at2759"/>
<proteinExistence type="predicted"/>
<evidence type="ECO:0000313" key="2">
    <source>
        <dbReference type="Proteomes" id="UP001152888"/>
    </source>
</evidence>
<dbReference type="GO" id="GO:0003730">
    <property type="term" value="F:mRNA 3'-UTR binding"/>
    <property type="evidence" value="ECO:0007669"/>
    <property type="project" value="TreeGrafter"/>
</dbReference>
<dbReference type="PANTHER" id="PTHR46669:SF1">
    <property type="entry name" value="LEUCINE-RICH PPR MOTIF-CONTAINING PROTEIN, MITOCHONDRIAL"/>
    <property type="match status" value="1"/>
</dbReference>
<name>A0A9P0JUL1_ACAOB</name>
<keyword evidence="2" id="KW-1185">Reference proteome</keyword>
<dbReference type="GO" id="GO:0005739">
    <property type="term" value="C:mitochondrion"/>
    <property type="evidence" value="ECO:0007669"/>
    <property type="project" value="TreeGrafter"/>
</dbReference>
<dbReference type="AlphaFoldDB" id="A0A9P0JUL1"/>
<accession>A0A9P0JUL1</accession>
<gene>
    <name evidence="1" type="ORF">ACAOBT_LOCUS3910</name>
</gene>
<organism evidence="1 2">
    <name type="scientific">Acanthoscelides obtectus</name>
    <name type="common">Bean weevil</name>
    <name type="synonym">Bruchus obtectus</name>
    <dbReference type="NCBI Taxonomy" id="200917"/>
    <lineage>
        <taxon>Eukaryota</taxon>
        <taxon>Metazoa</taxon>
        <taxon>Ecdysozoa</taxon>
        <taxon>Arthropoda</taxon>
        <taxon>Hexapoda</taxon>
        <taxon>Insecta</taxon>
        <taxon>Pterygota</taxon>
        <taxon>Neoptera</taxon>
        <taxon>Endopterygota</taxon>
        <taxon>Coleoptera</taxon>
        <taxon>Polyphaga</taxon>
        <taxon>Cucujiformia</taxon>
        <taxon>Chrysomeloidea</taxon>
        <taxon>Chrysomelidae</taxon>
        <taxon>Bruchinae</taxon>
        <taxon>Bruchini</taxon>
        <taxon>Acanthoscelides</taxon>
    </lineage>
</organism>
<dbReference type="GO" id="GO:0005634">
    <property type="term" value="C:nucleus"/>
    <property type="evidence" value="ECO:0007669"/>
    <property type="project" value="TreeGrafter"/>
</dbReference>
<dbReference type="PANTHER" id="PTHR46669">
    <property type="entry name" value="LEUCINE-RICH PPR MOTIF-CONTAINING PROTEIN, MITOCHONDRIAL"/>
    <property type="match status" value="1"/>
</dbReference>
<dbReference type="EMBL" id="CAKOFQ010006691">
    <property type="protein sequence ID" value="CAH1960974.1"/>
    <property type="molecule type" value="Genomic_DNA"/>
</dbReference>
<reference evidence="1" key="1">
    <citation type="submission" date="2022-03" db="EMBL/GenBank/DDBJ databases">
        <authorList>
            <person name="Sayadi A."/>
        </authorList>
    </citation>
    <scope>NUCLEOTIDE SEQUENCE</scope>
</reference>